<dbReference type="Proteomes" id="UP000001555">
    <property type="component" value="Unassembled WGS sequence"/>
</dbReference>
<reference evidence="1 3" key="1">
    <citation type="submission" date="2008-03" db="EMBL/GenBank/DDBJ databases">
        <title>Annotation of Ixodes scapularis.</title>
        <authorList>
            <consortium name="Ixodes scapularis Genome Project Consortium"/>
            <person name="Caler E."/>
            <person name="Hannick L.I."/>
            <person name="Bidwell S."/>
            <person name="Joardar V."/>
            <person name="Thiagarajan M."/>
            <person name="Amedeo P."/>
            <person name="Galinsky K.J."/>
            <person name="Schobel S."/>
            <person name="Inman J."/>
            <person name="Hostetler J."/>
            <person name="Miller J."/>
            <person name="Hammond M."/>
            <person name="Megy K."/>
            <person name="Lawson D."/>
            <person name="Kodira C."/>
            <person name="Sutton G."/>
            <person name="Meyer J."/>
            <person name="Hill C.A."/>
            <person name="Birren B."/>
            <person name="Nene V."/>
            <person name="Collins F."/>
            <person name="Alarcon-Chaidez F."/>
            <person name="Wikel S."/>
            <person name="Strausberg R."/>
        </authorList>
    </citation>
    <scope>NUCLEOTIDE SEQUENCE [LARGE SCALE GENOMIC DNA]</scope>
    <source>
        <strain evidence="3">Wikel</strain>
        <strain evidence="1">Wikel colony</strain>
    </source>
</reference>
<keyword evidence="3" id="KW-1185">Reference proteome</keyword>
<evidence type="ECO:0000313" key="3">
    <source>
        <dbReference type="Proteomes" id="UP000001555"/>
    </source>
</evidence>
<dbReference type="VEuPathDB" id="VectorBase:ISCW007266"/>
<dbReference type="PaxDb" id="6945-B7PTB6"/>
<dbReference type="EnsemblMetazoa" id="ISCW007266-RA">
    <property type="protein sequence ID" value="ISCW007266-PA"/>
    <property type="gene ID" value="ISCW007266"/>
</dbReference>
<evidence type="ECO:0000313" key="2">
    <source>
        <dbReference type="EnsemblMetazoa" id="ISCW007266-PA"/>
    </source>
</evidence>
<proteinExistence type="predicted"/>
<reference evidence="2" key="2">
    <citation type="submission" date="2020-05" db="UniProtKB">
        <authorList>
            <consortium name="EnsemblMetazoa"/>
        </authorList>
    </citation>
    <scope>IDENTIFICATION</scope>
    <source>
        <strain evidence="2">wikel</strain>
    </source>
</reference>
<dbReference type="InParanoid" id="B7PTB6"/>
<dbReference type="AlphaFoldDB" id="B7PTB6"/>
<dbReference type="EMBL" id="DS784765">
    <property type="protein sequence ID" value="EEC09838.1"/>
    <property type="molecule type" value="Genomic_DNA"/>
</dbReference>
<dbReference type="HOGENOM" id="CLU_2608693_0_0_1"/>
<gene>
    <name evidence="1" type="ORF">IscW_ISCW007266</name>
</gene>
<dbReference type="EMBL" id="ABJB010259029">
    <property type="status" value="NOT_ANNOTATED_CDS"/>
    <property type="molecule type" value="Genomic_DNA"/>
</dbReference>
<evidence type="ECO:0000313" key="1">
    <source>
        <dbReference type="EMBL" id="EEC09838.1"/>
    </source>
</evidence>
<sequence length="79" mass="8621">MSSAIAASLHGRRVFVVVVVSGCGRRLGQSDRTTRAPGDHGPRCCEEQSRLAARKYARIIQKLGSDVSPLSLVCWRLRA</sequence>
<name>B7PTB6_IXOSC</name>
<protein>
    <submittedName>
        <fullName evidence="1 2">Uncharacterized protein</fullName>
    </submittedName>
</protein>
<accession>B7PTB6</accession>
<dbReference type="VEuPathDB" id="VectorBase:ISCI007266"/>
<organism>
    <name type="scientific">Ixodes scapularis</name>
    <name type="common">Black-legged tick</name>
    <name type="synonym">Deer tick</name>
    <dbReference type="NCBI Taxonomy" id="6945"/>
    <lineage>
        <taxon>Eukaryota</taxon>
        <taxon>Metazoa</taxon>
        <taxon>Ecdysozoa</taxon>
        <taxon>Arthropoda</taxon>
        <taxon>Chelicerata</taxon>
        <taxon>Arachnida</taxon>
        <taxon>Acari</taxon>
        <taxon>Parasitiformes</taxon>
        <taxon>Ixodida</taxon>
        <taxon>Ixodoidea</taxon>
        <taxon>Ixodidae</taxon>
        <taxon>Ixodinae</taxon>
        <taxon>Ixodes</taxon>
    </lineage>
</organism>